<comment type="subunit">
    <text evidence="10">Homotetramer; dimer of dimers.</text>
</comment>
<keyword evidence="4 10" id="KW-0028">Amino-acid biosynthesis</keyword>
<comment type="similarity">
    <text evidence="10 11">Belongs to the DapA family.</text>
</comment>
<gene>
    <name evidence="10 14" type="primary">dapA</name>
    <name evidence="14" type="ORF">NUH22_01505</name>
</gene>
<evidence type="ECO:0000256" key="4">
    <source>
        <dbReference type="ARBA" id="ARBA00022605"/>
    </source>
</evidence>
<dbReference type="InterPro" id="IPR002220">
    <property type="entry name" value="DapA-like"/>
</dbReference>
<comment type="subcellular location">
    <subcellularLocation>
        <location evidence="10">Cytoplasm</location>
    </subcellularLocation>
</comment>
<evidence type="ECO:0000256" key="9">
    <source>
        <dbReference type="ARBA" id="ARBA00047836"/>
    </source>
</evidence>
<dbReference type="Proteomes" id="UP001060018">
    <property type="component" value="Chromosome"/>
</dbReference>
<dbReference type="HAMAP" id="MF_00418">
    <property type="entry name" value="DapA"/>
    <property type="match status" value="1"/>
</dbReference>
<evidence type="ECO:0000313" key="14">
    <source>
        <dbReference type="EMBL" id="UUX59344.1"/>
    </source>
</evidence>
<feature type="binding site" evidence="10 13">
    <location>
        <position position="48"/>
    </location>
    <ligand>
        <name>pyruvate</name>
        <dbReference type="ChEBI" id="CHEBI:15361"/>
    </ligand>
</feature>
<dbReference type="InterPro" id="IPR005263">
    <property type="entry name" value="DapA"/>
</dbReference>
<protein>
    <recommendedName>
        <fullName evidence="3 10">4-hydroxy-tetrahydrodipicolinate synthase</fullName>
        <shortName evidence="10">HTPA synthase</shortName>
        <ecNumber evidence="3 10">4.3.3.7</ecNumber>
    </recommendedName>
</protein>
<evidence type="ECO:0000256" key="5">
    <source>
        <dbReference type="ARBA" id="ARBA00022915"/>
    </source>
</evidence>
<reference evidence="14" key="1">
    <citation type="journal article" date="2022" name="Pest Manag. Sci.">
        <title>Glutamicibacter halophytocola-mediated host fitness of potato tuber moth on Solanaceae crops.</title>
        <authorList>
            <person name="Wang W."/>
            <person name="Xiao G."/>
            <person name="Du G."/>
            <person name="Chang L."/>
            <person name="Yang Y."/>
            <person name="Ye J."/>
            <person name="Chen B."/>
        </authorList>
    </citation>
    <scope>NUCLEOTIDE SEQUENCE</scope>
    <source>
        <strain evidence="14">S2</strain>
    </source>
</reference>
<sequence length="301" mass="32081">MSANLHGILTALIAPFAHDGSLDEAGLKNLVERSIAGGVNGLVTCGSTGEFSAMTHEERKRVVEVVVQAAAGRVPVVAQTGATTAREAIELTRHAEQVGADVVMIVTPYYEPISVEETVDYLKTVSASVSVPVMLYNIPPATGINLDPELVERLADEIPNVRYIKDSSGNMEQALQLIHNLGDKIETYIGWDVLTLAGLLEGAAGIVAGAANVVPRELANVYAAVRDNDLAKARQLWNEVYPVIDGLLTEPFIPAIKAALKIQGQDFGEPRLPIHPASKETSARIQGLLEQLSDHAAPVNS</sequence>
<dbReference type="NCBIfam" id="TIGR00674">
    <property type="entry name" value="dapA"/>
    <property type="match status" value="1"/>
</dbReference>
<evidence type="ECO:0000256" key="6">
    <source>
        <dbReference type="ARBA" id="ARBA00023154"/>
    </source>
</evidence>
<keyword evidence="6 10" id="KW-0457">Lysine biosynthesis</keyword>
<dbReference type="SUPFAM" id="SSF51569">
    <property type="entry name" value="Aldolase"/>
    <property type="match status" value="1"/>
</dbReference>
<feature type="site" description="Part of a proton relay during catalysis" evidence="10">
    <location>
        <position position="47"/>
    </location>
</feature>
<feature type="active site" description="Schiff-base intermediate with substrate" evidence="10 12">
    <location>
        <position position="165"/>
    </location>
</feature>
<dbReference type="SMART" id="SM01130">
    <property type="entry name" value="DHDPS"/>
    <property type="match status" value="1"/>
</dbReference>
<feature type="site" description="Part of a proton relay during catalysis" evidence="10">
    <location>
        <position position="110"/>
    </location>
</feature>
<comment type="catalytic activity">
    <reaction evidence="9 10">
        <text>L-aspartate 4-semialdehyde + pyruvate = (2S,4S)-4-hydroxy-2,3,4,5-tetrahydrodipicolinate + H2O + H(+)</text>
        <dbReference type="Rhea" id="RHEA:34171"/>
        <dbReference type="ChEBI" id="CHEBI:15361"/>
        <dbReference type="ChEBI" id="CHEBI:15377"/>
        <dbReference type="ChEBI" id="CHEBI:15378"/>
        <dbReference type="ChEBI" id="CHEBI:67139"/>
        <dbReference type="ChEBI" id="CHEBI:537519"/>
        <dbReference type="EC" id="4.3.3.7"/>
    </reaction>
</comment>
<dbReference type="GO" id="GO:0005829">
    <property type="term" value="C:cytosol"/>
    <property type="evidence" value="ECO:0007669"/>
    <property type="project" value="TreeGrafter"/>
</dbReference>
<dbReference type="PANTHER" id="PTHR42849:SF1">
    <property type="entry name" value="N-ACETYLNEURAMINATE LYASE"/>
    <property type="match status" value="1"/>
</dbReference>
<dbReference type="KEGG" id="gar:AOZ07_01690"/>
<dbReference type="AlphaFoldDB" id="A0AA94XSR2"/>
<dbReference type="GO" id="GO:0008840">
    <property type="term" value="F:4-hydroxy-tetrahydrodipicolinate synthase activity"/>
    <property type="evidence" value="ECO:0007669"/>
    <property type="project" value="UniProtKB-UniRule"/>
</dbReference>
<name>A0AA94XSR2_9MICC</name>
<dbReference type="GO" id="GO:0008747">
    <property type="term" value="F:N-acetylneuraminate lyase activity"/>
    <property type="evidence" value="ECO:0007669"/>
    <property type="project" value="TreeGrafter"/>
</dbReference>
<proteinExistence type="inferred from homology"/>
<evidence type="ECO:0000256" key="12">
    <source>
        <dbReference type="PIRSR" id="PIRSR001365-1"/>
    </source>
</evidence>
<dbReference type="PIRSF" id="PIRSF001365">
    <property type="entry name" value="DHDPS"/>
    <property type="match status" value="1"/>
</dbReference>
<feature type="active site" description="Proton donor/acceptor" evidence="10 12">
    <location>
        <position position="136"/>
    </location>
</feature>
<evidence type="ECO:0000256" key="3">
    <source>
        <dbReference type="ARBA" id="ARBA00012086"/>
    </source>
</evidence>
<feature type="binding site" evidence="10 13">
    <location>
        <position position="207"/>
    </location>
    <ligand>
        <name>pyruvate</name>
        <dbReference type="ChEBI" id="CHEBI:15361"/>
    </ligand>
</feature>
<evidence type="ECO:0000256" key="13">
    <source>
        <dbReference type="PIRSR" id="PIRSR001365-2"/>
    </source>
</evidence>
<dbReference type="PROSITE" id="PS00665">
    <property type="entry name" value="DHDPS_1"/>
    <property type="match status" value="1"/>
</dbReference>
<keyword evidence="7 10" id="KW-0456">Lyase</keyword>
<evidence type="ECO:0000256" key="10">
    <source>
        <dbReference type="HAMAP-Rule" id="MF_00418"/>
    </source>
</evidence>
<keyword evidence="10" id="KW-0963">Cytoplasm</keyword>
<organism evidence="14 15">
    <name type="scientific">Glutamicibacter halophytocola</name>
    <dbReference type="NCBI Taxonomy" id="1933880"/>
    <lineage>
        <taxon>Bacteria</taxon>
        <taxon>Bacillati</taxon>
        <taxon>Actinomycetota</taxon>
        <taxon>Actinomycetes</taxon>
        <taxon>Micrococcales</taxon>
        <taxon>Micrococcaceae</taxon>
        <taxon>Glutamicibacter</taxon>
    </lineage>
</organism>
<dbReference type="EMBL" id="CP102487">
    <property type="protein sequence ID" value="UUX59344.1"/>
    <property type="molecule type" value="Genomic_DNA"/>
</dbReference>
<comment type="pathway">
    <text evidence="2 10">Amino-acid biosynthesis; L-lysine biosynthesis via DAP pathway; (S)-tetrahydrodipicolinate from L-aspartate: step 3/4.</text>
</comment>
<keyword evidence="5 10" id="KW-0220">Diaminopimelate biosynthesis</keyword>
<dbReference type="PANTHER" id="PTHR42849">
    <property type="entry name" value="N-ACETYLNEURAMINATE LYASE"/>
    <property type="match status" value="1"/>
</dbReference>
<accession>A0AA94XSR2</accession>
<dbReference type="PRINTS" id="PR00146">
    <property type="entry name" value="DHPICSNTHASE"/>
</dbReference>
<evidence type="ECO:0000256" key="1">
    <source>
        <dbReference type="ARBA" id="ARBA00003294"/>
    </source>
</evidence>
<keyword evidence="8 10" id="KW-0704">Schiff base</keyword>
<dbReference type="CDD" id="cd00408">
    <property type="entry name" value="DHDPS-like"/>
    <property type="match status" value="1"/>
</dbReference>
<evidence type="ECO:0000256" key="7">
    <source>
        <dbReference type="ARBA" id="ARBA00023239"/>
    </source>
</evidence>
<dbReference type="InterPro" id="IPR020624">
    <property type="entry name" value="Schiff_base-form_aldolases_CS"/>
</dbReference>
<comment type="caution">
    <text evidence="10">Was originally thought to be a dihydrodipicolinate synthase (DHDPS), catalyzing the condensation of (S)-aspartate-beta-semialdehyde [(S)-ASA] and pyruvate to dihydrodipicolinate (DHDP). However, it was shown in E.coli that the product of the enzymatic reaction is not dihydrodipicolinate but in fact (4S)-4-hydroxy-2,3,4,5-tetrahydro-(2S)-dipicolinic acid (HTPA), and that the consecutive dehydration reaction leading to DHDP is not spontaneous but catalyzed by DapB.</text>
</comment>
<dbReference type="Gene3D" id="3.20.20.70">
    <property type="entry name" value="Aldolase class I"/>
    <property type="match status" value="1"/>
</dbReference>
<comment type="function">
    <text evidence="1 10">Catalyzes the condensation of (S)-aspartate-beta-semialdehyde [(S)-ASA] and pyruvate to 4-hydroxy-tetrahydrodipicolinate (HTPA).</text>
</comment>
<evidence type="ECO:0000256" key="8">
    <source>
        <dbReference type="ARBA" id="ARBA00023270"/>
    </source>
</evidence>
<dbReference type="Pfam" id="PF00701">
    <property type="entry name" value="DHDPS"/>
    <property type="match status" value="1"/>
</dbReference>
<dbReference type="GO" id="GO:0009089">
    <property type="term" value="P:lysine biosynthetic process via diaminopimelate"/>
    <property type="evidence" value="ECO:0007669"/>
    <property type="project" value="UniProtKB-UniRule"/>
</dbReference>
<dbReference type="InterPro" id="IPR013785">
    <property type="entry name" value="Aldolase_TIM"/>
</dbReference>
<evidence type="ECO:0000313" key="15">
    <source>
        <dbReference type="Proteomes" id="UP001060018"/>
    </source>
</evidence>
<dbReference type="RefSeq" id="WP_060700423.1">
    <property type="nucleotide sequence ID" value="NZ_CP012750.1"/>
</dbReference>
<dbReference type="GO" id="GO:0019262">
    <property type="term" value="P:N-acetylneuraminate catabolic process"/>
    <property type="evidence" value="ECO:0007669"/>
    <property type="project" value="TreeGrafter"/>
</dbReference>
<evidence type="ECO:0000256" key="11">
    <source>
        <dbReference type="PIRNR" id="PIRNR001365"/>
    </source>
</evidence>
<dbReference type="GO" id="GO:0019877">
    <property type="term" value="P:diaminopimelate biosynthetic process"/>
    <property type="evidence" value="ECO:0007669"/>
    <property type="project" value="UniProtKB-UniRule"/>
</dbReference>
<evidence type="ECO:0000256" key="2">
    <source>
        <dbReference type="ARBA" id="ARBA00005120"/>
    </source>
</evidence>
<dbReference type="EC" id="4.3.3.7" evidence="3 10"/>